<evidence type="ECO:0008006" key="4">
    <source>
        <dbReference type="Google" id="ProtNLM"/>
    </source>
</evidence>
<gene>
    <name evidence="2" type="ORF">Maes01_01143</name>
</gene>
<protein>
    <recommendedName>
        <fullName evidence="4">DUF2909 domain-containing protein</fullName>
    </recommendedName>
</protein>
<dbReference type="Pfam" id="PF11137">
    <property type="entry name" value="DUF2909"/>
    <property type="match status" value="1"/>
</dbReference>
<keyword evidence="3" id="KW-1185">Reference proteome</keyword>
<sequence length="76" mass="8531">MNMWLKVVIVLLFLAVLVSLSSALFFLLRDMGAPQSKRTLYALGIRITLAALLLFAIWYGFHSGILSNTAPWANKY</sequence>
<evidence type="ECO:0000313" key="2">
    <source>
        <dbReference type="EMBL" id="GAA5524586.1"/>
    </source>
</evidence>
<dbReference type="InterPro" id="IPR021313">
    <property type="entry name" value="DUF2909"/>
</dbReference>
<evidence type="ECO:0000313" key="3">
    <source>
        <dbReference type="Proteomes" id="UP001408594"/>
    </source>
</evidence>
<organism evidence="2 3">
    <name type="scientific">Microbulbifer aestuariivivens</name>
    <dbReference type="NCBI Taxonomy" id="1908308"/>
    <lineage>
        <taxon>Bacteria</taxon>
        <taxon>Pseudomonadati</taxon>
        <taxon>Pseudomonadota</taxon>
        <taxon>Gammaproteobacteria</taxon>
        <taxon>Cellvibrionales</taxon>
        <taxon>Microbulbiferaceae</taxon>
        <taxon>Microbulbifer</taxon>
    </lineage>
</organism>
<feature type="transmembrane region" description="Helical" evidence="1">
    <location>
        <begin position="39"/>
        <end position="61"/>
    </location>
</feature>
<name>A0ABP9WQ76_9GAMM</name>
<dbReference type="EMBL" id="BAABRT010000007">
    <property type="protein sequence ID" value="GAA5524586.1"/>
    <property type="molecule type" value="Genomic_DNA"/>
</dbReference>
<dbReference type="Proteomes" id="UP001408594">
    <property type="component" value="Unassembled WGS sequence"/>
</dbReference>
<proteinExistence type="predicted"/>
<accession>A0ABP9WQ76</accession>
<evidence type="ECO:0000256" key="1">
    <source>
        <dbReference type="SAM" id="Phobius"/>
    </source>
</evidence>
<comment type="caution">
    <text evidence="2">The sequence shown here is derived from an EMBL/GenBank/DDBJ whole genome shotgun (WGS) entry which is preliminary data.</text>
</comment>
<keyword evidence="1" id="KW-1133">Transmembrane helix</keyword>
<keyword evidence="1" id="KW-0472">Membrane</keyword>
<keyword evidence="1" id="KW-0812">Transmembrane</keyword>
<reference evidence="2 3" key="1">
    <citation type="submission" date="2024-02" db="EMBL/GenBank/DDBJ databases">
        <title>Microbulbifer aestuariivivens NBRC 112533.</title>
        <authorList>
            <person name="Ichikawa N."/>
            <person name="Katano-Makiyama Y."/>
            <person name="Hidaka K."/>
        </authorList>
    </citation>
    <scope>NUCLEOTIDE SEQUENCE [LARGE SCALE GENOMIC DNA]</scope>
    <source>
        <strain evidence="2 3">NBRC 112533</strain>
    </source>
</reference>